<dbReference type="Pfam" id="PF14534">
    <property type="entry name" value="DUF4440"/>
    <property type="match status" value="1"/>
</dbReference>
<keyword evidence="8 10" id="KW-0378">Hydrolase</keyword>
<dbReference type="GO" id="GO:0004523">
    <property type="term" value="F:RNA-DNA hybrid ribonuclease activity"/>
    <property type="evidence" value="ECO:0007669"/>
    <property type="project" value="UniProtKB-UniRule"/>
</dbReference>
<feature type="binding site" evidence="10">
    <location>
        <position position="66"/>
    </location>
    <ligand>
        <name>Mg(2+)</name>
        <dbReference type="ChEBI" id="CHEBI:18420"/>
        <label>1</label>
    </ligand>
</feature>
<keyword evidence="13" id="KW-1185">Reference proteome</keyword>
<feature type="binding site" evidence="10">
    <location>
        <position position="8"/>
    </location>
    <ligand>
        <name>Mg(2+)</name>
        <dbReference type="ChEBI" id="CHEBI:18420"/>
        <label>2</label>
    </ligand>
</feature>
<dbReference type="InterPro" id="IPR050092">
    <property type="entry name" value="RNase_H"/>
</dbReference>
<reference evidence="12 13" key="1">
    <citation type="submission" date="2020-08" db="EMBL/GenBank/DDBJ databases">
        <title>Sequencing the genomes of 1000 actinobacteria strains.</title>
        <authorList>
            <person name="Klenk H.-P."/>
        </authorList>
    </citation>
    <scope>NUCLEOTIDE SEQUENCE [LARGE SCALE GENOMIC DNA]</scope>
    <source>
        <strain evidence="12 13">DSM 11053</strain>
    </source>
</reference>
<dbReference type="HAMAP" id="MF_00042">
    <property type="entry name" value="RNase_H"/>
    <property type="match status" value="1"/>
</dbReference>
<dbReference type="EC" id="3.1.26.4" evidence="4 10"/>
<organism evidence="12 13">
    <name type="scientific">Microlunatus antarcticus</name>
    <dbReference type="NCBI Taxonomy" id="53388"/>
    <lineage>
        <taxon>Bacteria</taxon>
        <taxon>Bacillati</taxon>
        <taxon>Actinomycetota</taxon>
        <taxon>Actinomycetes</taxon>
        <taxon>Propionibacteriales</taxon>
        <taxon>Propionibacteriaceae</taxon>
        <taxon>Microlunatus</taxon>
    </lineage>
</organism>
<evidence type="ECO:0000256" key="4">
    <source>
        <dbReference type="ARBA" id="ARBA00012180"/>
    </source>
</evidence>
<keyword evidence="9 10" id="KW-0460">Magnesium</keyword>
<dbReference type="Pfam" id="PF00075">
    <property type="entry name" value="RNase_H"/>
    <property type="match status" value="1"/>
</dbReference>
<evidence type="ECO:0000256" key="7">
    <source>
        <dbReference type="ARBA" id="ARBA00022759"/>
    </source>
</evidence>
<dbReference type="GO" id="GO:0043137">
    <property type="term" value="P:DNA replication, removal of RNA primer"/>
    <property type="evidence" value="ECO:0007669"/>
    <property type="project" value="TreeGrafter"/>
</dbReference>
<dbReference type="PANTHER" id="PTHR10642:SF26">
    <property type="entry name" value="RIBONUCLEASE H1"/>
    <property type="match status" value="1"/>
</dbReference>
<dbReference type="EMBL" id="JACHZG010000002">
    <property type="protein sequence ID" value="MBB3328746.1"/>
    <property type="molecule type" value="Genomic_DNA"/>
</dbReference>
<name>A0A7W5P9B7_9ACTN</name>
<feature type="binding site" evidence="10">
    <location>
        <position position="130"/>
    </location>
    <ligand>
        <name>Mg(2+)</name>
        <dbReference type="ChEBI" id="CHEBI:18420"/>
        <label>2</label>
    </ligand>
</feature>
<dbReference type="GO" id="GO:0000287">
    <property type="term" value="F:magnesium ion binding"/>
    <property type="evidence" value="ECO:0007669"/>
    <property type="project" value="UniProtKB-UniRule"/>
</dbReference>
<dbReference type="PANTHER" id="PTHR10642">
    <property type="entry name" value="RIBONUCLEASE H1"/>
    <property type="match status" value="1"/>
</dbReference>
<evidence type="ECO:0000256" key="6">
    <source>
        <dbReference type="ARBA" id="ARBA00022723"/>
    </source>
</evidence>
<proteinExistence type="inferred from homology"/>
<keyword evidence="7 10" id="KW-0255">Endonuclease</keyword>
<feature type="binding site" evidence="10">
    <location>
        <position position="8"/>
    </location>
    <ligand>
        <name>Mg(2+)</name>
        <dbReference type="ChEBI" id="CHEBI:18420"/>
        <label>1</label>
    </ligand>
</feature>
<dbReference type="GO" id="GO:0005737">
    <property type="term" value="C:cytoplasm"/>
    <property type="evidence" value="ECO:0007669"/>
    <property type="project" value="UniProtKB-SubCell"/>
</dbReference>
<evidence type="ECO:0000256" key="2">
    <source>
        <dbReference type="ARBA" id="ARBA00005300"/>
    </source>
</evidence>
<evidence type="ECO:0000256" key="9">
    <source>
        <dbReference type="ARBA" id="ARBA00022842"/>
    </source>
</evidence>
<dbReference type="AlphaFoldDB" id="A0A7W5P9B7"/>
<dbReference type="PROSITE" id="PS50879">
    <property type="entry name" value="RNASE_H_1"/>
    <property type="match status" value="1"/>
</dbReference>
<evidence type="ECO:0000256" key="3">
    <source>
        <dbReference type="ARBA" id="ARBA00011245"/>
    </source>
</evidence>
<dbReference type="InterPro" id="IPR027843">
    <property type="entry name" value="DUF4440"/>
</dbReference>
<dbReference type="Proteomes" id="UP000565572">
    <property type="component" value="Unassembled WGS sequence"/>
</dbReference>
<comment type="similarity">
    <text evidence="2 10">Belongs to the RNase H family.</text>
</comment>
<accession>A0A7W5P9B7</accession>
<dbReference type="InterPro" id="IPR002156">
    <property type="entry name" value="RNaseH_domain"/>
</dbReference>
<dbReference type="SUPFAM" id="SSF53098">
    <property type="entry name" value="Ribonuclease H-like"/>
    <property type="match status" value="1"/>
</dbReference>
<evidence type="ECO:0000256" key="8">
    <source>
        <dbReference type="ARBA" id="ARBA00022801"/>
    </source>
</evidence>
<dbReference type="SUPFAM" id="SSF54427">
    <property type="entry name" value="NTF2-like"/>
    <property type="match status" value="1"/>
</dbReference>
<dbReference type="CDD" id="cd09278">
    <property type="entry name" value="RNase_HI_prokaryote_like"/>
    <property type="match status" value="1"/>
</dbReference>
<sequence>MTIVAAADGSALGNPGPAGWAWYVDEGCWASGGWPRGTNNMGELMAVLDLLRQTAHVDDDLLVYCDSTYVINVVTKWMAGWKRKGWRKGDGKPVMNVDLISAIDVAMKGRRVTFEWVKGHAGHPLNEAADVRAVAASTAFQARRPHDPGPGYAGAASAAPVEAVAAAEDLLSFAEPAPEPGPAASSGGQDRDGVLHEVVDLERALLSDAVRADPDRVAALLDPAWTEFGASGRRWSRAEMLAVIAPIGDPDLEVLSVETLAPDVVLLLWRSLTDAGSSLRSSVWVRSGGRWRQRFHQGTPEGGRRAR</sequence>
<dbReference type="InterPro" id="IPR032710">
    <property type="entry name" value="NTF2-like_dom_sf"/>
</dbReference>
<feature type="domain" description="RNase H type-1" evidence="11">
    <location>
        <begin position="1"/>
        <end position="138"/>
    </location>
</feature>
<feature type="binding site" evidence="10">
    <location>
        <position position="43"/>
    </location>
    <ligand>
        <name>Mg(2+)</name>
        <dbReference type="ChEBI" id="CHEBI:18420"/>
        <label>1</label>
    </ligand>
</feature>
<dbReference type="RefSeq" id="WP_183341899.1">
    <property type="nucleotide sequence ID" value="NZ_JACHZG010000002.1"/>
</dbReference>
<keyword evidence="10" id="KW-0963">Cytoplasm</keyword>
<dbReference type="Gene3D" id="3.30.420.10">
    <property type="entry name" value="Ribonuclease H-like superfamily/Ribonuclease H"/>
    <property type="match status" value="1"/>
</dbReference>
<dbReference type="GO" id="GO:0003676">
    <property type="term" value="F:nucleic acid binding"/>
    <property type="evidence" value="ECO:0007669"/>
    <property type="project" value="InterPro"/>
</dbReference>
<dbReference type="InterPro" id="IPR012337">
    <property type="entry name" value="RNaseH-like_sf"/>
</dbReference>
<evidence type="ECO:0000256" key="5">
    <source>
        <dbReference type="ARBA" id="ARBA00022722"/>
    </source>
</evidence>
<evidence type="ECO:0000256" key="1">
    <source>
        <dbReference type="ARBA" id="ARBA00000077"/>
    </source>
</evidence>
<gene>
    <name evidence="10" type="primary">rnhA</name>
    <name evidence="12" type="ORF">FHX39_003731</name>
</gene>
<evidence type="ECO:0000256" key="10">
    <source>
        <dbReference type="HAMAP-Rule" id="MF_00042"/>
    </source>
</evidence>
<comment type="cofactor">
    <cofactor evidence="10">
        <name>Mg(2+)</name>
        <dbReference type="ChEBI" id="CHEBI:18420"/>
    </cofactor>
    <text evidence="10">Binds 1 Mg(2+) ion per subunit. May bind a second metal ion at a regulatory site, or after substrate binding.</text>
</comment>
<protein>
    <recommendedName>
        <fullName evidence="4 10">Ribonuclease H</fullName>
        <shortName evidence="10">RNase H</shortName>
        <ecNumber evidence="4 10">3.1.26.4</ecNumber>
    </recommendedName>
</protein>
<comment type="catalytic activity">
    <reaction evidence="1 10">
        <text>Endonucleolytic cleavage to 5'-phosphomonoester.</text>
        <dbReference type="EC" id="3.1.26.4"/>
    </reaction>
</comment>
<evidence type="ECO:0000259" key="11">
    <source>
        <dbReference type="PROSITE" id="PS50879"/>
    </source>
</evidence>
<dbReference type="InterPro" id="IPR022892">
    <property type="entry name" value="RNaseHI"/>
</dbReference>
<comment type="subcellular location">
    <subcellularLocation>
        <location evidence="10">Cytoplasm</location>
    </subcellularLocation>
</comment>
<keyword evidence="5 10" id="KW-0540">Nuclease</keyword>
<dbReference type="InterPro" id="IPR036397">
    <property type="entry name" value="RNaseH_sf"/>
</dbReference>
<comment type="function">
    <text evidence="10">Endonuclease that specifically degrades the RNA of RNA-DNA hybrids.</text>
</comment>
<keyword evidence="6 10" id="KW-0479">Metal-binding</keyword>
<evidence type="ECO:0000313" key="13">
    <source>
        <dbReference type="Proteomes" id="UP000565572"/>
    </source>
</evidence>
<comment type="caution">
    <text evidence="12">The sequence shown here is derived from an EMBL/GenBank/DDBJ whole genome shotgun (WGS) entry which is preliminary data.</text>
</comment>
<evidence type="ECO:0000313" key="12">
    <source>
        <dbReference type="EMBL" id="MBB3328746.1"/>
    </source>
</evidence>
<comment type="subunit">
    <text evidence="3 10">Monomer.</text>
</comment>
<dbReference type="Gene3D" id="3.10.450.50">
    <property type="match status" value="1"/>
</dbReference>